<dbReference type="InterPro" id="IPR044974">
    <property type="entry name" value="Disease_R_plants"/>
</dbReference>
<organism evidence="7">
    <name type="scientific">Panicum hallii</name>
    <dbReference type="NCBI Taxonomy" id="206008"/>
    <lineage>
        <taxon>Eukaryota</taxon>
        <taxon>Viridiplantae</taxon>
        <taxon>Streptophyta</taxon>
        <taxon>Embryophyta</taxon>
        <taxon>Tracheophyta</taxon>
        <taxon>Spermatophyta</taxon>
        <taxon>Magnoliopsida</taxon>
        <taxon>Liliopsida</taxon>
        <taxon>Poales</taxon>
        <taxon>Poaceae</taxon>
        <taxon>PACMAD clade</taxon>
        <taxon>Panicoideae</taxon>
        <taxon>Panicodae</taxon>
        <taxon>Paniceae</taxon>
        <taxon>Panicinae</taxon>
        <taxon>Panicum</taxon>
        <taxon>Panicum sect. Panicum</taxon>
    </lineage>
</organism>
<evidence type="ECO:0000259" key="5">
    <source>
        <dbReference type="Pfam" id="PF23559"/>
    </source>
</evidence>
<feature type="domain" description="NB-ARC" evidence="4">
    <location>
        <begin position="232"/>
        <end position="387"/>
    </location>
</feature>
<dbReference type="InterPro" id="IPR036388">
    <property type="entry name" value="WH-like_DNA-bd_sf"/>
</dbReference>
<dbReference type="SUPFAM" id="SSF52540">
    <property type="entry name" value="P-loop containing nucleoside triphosphate hydrolases"/>
    <property type="match status" value="1"/>
</dbReference>
<dbReference type="Proteomes" id="UP000243499">
    <property type="component" value="Chromosome 3"/>
</dbReference>
<reference evidence="7" key="1">
    <citation type="submission" date="2018-04" db="EMBL/GenBank/DDBJ databases">
        <title>WGS assembly of Panicum hallii.</title>
        <authorList>
            <person name="Lovell J."/>
            <person name="Jenkins J."/>
            <person name="Lowry D."/>
            <person name="Mamidi S."/>
            <person name="Sreedasyam A."/>
            <person name="Weng X."/>
            <person name="Barry K."/>
            <person name="Bonette J."/>
            <person name="Campitelli B."/>
            <person name="Daum C."/>
            <person name="Gordon S."/>
            <person name="Gould B."/>
            <person name="Lipzen A."/>
            <person name="Macqueen A."/>
            <person name="Palacio-Mejia J."/>
            <person name="Plott C."/>
            <person name="Shakirov E."/>
            <person name="Shu S."/>
            <person name="Yoshinaga Y."/>
            <person name="Zane M."/>
            <person name="Rokhsar D."/>
            <person name="Grimwood J."/>
            <person name="Schmutz J."/>
            <person name="Juenger T."/>
        </authorList>
    </citation>
    <scope>NUCLEOTIDE SEQUENCE [LARGE SCALE GENOMIC DNA]</scope>
    <source>
        <strain evidence="7">FIL2</strain>
    </source>
</reference>
<feature type="region of interest" description="Disordered" evidence="3">
    <location>
        <begin position="1034"/>
        <end position="1058"/>
    </location>
</feature>
<evidence type="ECO:0000256" key="2">
    <source>
        <dbReference type="ARBA" id="ARBA00022821"/>
    </source>
</evidence>
<keyword evidence="2" id="KW-0611">Plant defense</keyword>
<dbReference type="InterPro" id="IPR058922">
    <property type="entry name" value="WHD_DRP"/>
</dbReference>
<evidence type="ECO:0000256" key="3">
    <source>
        <dbReference type="SAM" id="MobiDB-lite"/>
    </source>
</evidence>
<dbReference type="InterPro" id="IPR055414">
    <property type="entry name" value="LRR_R13L4/SHOC2-like"/>
</dbReference>
<dbReference type="Gene3D" id="1.20.5.4130">
    <property type="match status" value="1"/>
</dbReference>
<dbReference type="Gene3D" id="3.80.10.10">
    <property type="entry name" value="Ribonuclease Inhibitor"/>
    <property type="match status" value="1"/>
</dbReference>
<dbReference type="SUPFAM" id="SSF52058">
    <property type="entry name" value="L domain-like"/>
    <property type="match status" value="1"/>
</dbReference>
<dbReference type="InterPro" id="IPR027417">
    <property type="entry name" value="P-loop_NTPase"/>
</dbReference>
<dbReference type="Pfam" id="PF00931">
    <property type="entry name" value="NB-ARC"/>
    <property type="match status" value="1"/>
</dbReference>
<protein>
    <submittedName>
        <fullName evidence="7">Uncharacterized protein</fullName>
    </submittedName>
</protein>
<feature type="region of interest" description="Disordered" evidence="3">
    <location>
        <begin position="1081"/>
        <end position="1123"/>
    </location>
</feature>
<dbReference type="GO" id="GO:0043531">
    <property type="term" value="F:ADP binding"/>
    <property type="evidence" value="ECO:0007669"/>
    <property type="project" value="InterPro"/>
</dbReference>
<proteinExistence type="predicted"/>
<dbReference type="EMBL" id="CM008048">
    <property type="protein sequence ID" value="PAN20065.1"/>
    <property type="molecule type" value="Genomic_DNA"/>
</dbReference>
<dbReference type="AlphaFoldDB" id="A0A2S3HD86"/>
<evidence type="ECO:0000313" key="7">
    <source>
        <dbReference type="EMBL" id="PAN20065.1"/>
    </source>
</evidence>
<dbReference type="Pfam" id="PF23598">
    <property type="entry name" value="LRR_14"/>
    <property type="match status" value="1"/>
</dbReference>
<accession>A0A2S3HD86</accession>
<dbReference type="Gramene" id="PAN20065">
    <property type="protein sequence ID" value="PAN20065"/>
    <property type="gene ID" value="PAHAL_3G315700"/>
</dbReference>
<evidence type="ECO:0000259" key="6">
    <source>
        <dbReference type="Pfam" id="PF23598"/>
    </source>
</evidence>
<sequence>MHTLRIRVADWQLSSQYLTALARKVVVDRLCPFADPCQWSPSPKNITDLLELSAKEAASLTMVLPLEQAAAAAVLNNVMGRLFEALGLGQTYKTLKDLEPESESLLQDLRMLAAAVDDELTGSRGARRTAVARAYSREMRALTHDVEDCIERFVHRVAGGRLEGASWLRRAARRVRTLRTCYRFAAEIKRLKKRVQEASARVLKPPEGQIPGSRRRAADHAARRPVGIDKPMEELLALLDLDQVEGQPRVIAVVGFGGVGKTTLAWAVCHAAPVVDAFPCRPWVAVRSPEEGDAAGILENIHQQLLPGQQYSESSLTKYLKDKRYLIVIDDVDDIEEEQWDTITSAFEKNRQGSRIVVTTTFRATANRRSNANGCVYKMRTLGMRDSMTIALGGRCTAELMQGSETLLKKCGGLPLALVSVARQLSGEDEPTGQFCSELCSKLGSYLEREDGEPNFARLRDVLMDSYTSLSDLTVRTSLLYLGIFPNDRPLRKNVIIRRWLAEGYARSEDITLSEQSVANGNFKTLIDRNIVLPVKTRKNAEVNMCKTHGIMHEFLLHRAMCEKFIMCSHTPSNQIVRHLFVHGDANDTQSTTTLKTDLSRVRSLTVRGNAGGAISDFGKYKLIRVLDLEECTDVNDSHVRKICKLWNLRYLSLGHNVKNLPKEIAKLKLLETLVLSKTVVNVLPMEVIGLPCLTNLIGKFKLSDQDWTSSSNLEGLSKNGLEDLFRKSKLETLAGFVSDGSHRQGFLQLMVHMKNLKKVKIWCQSTEDVGDNNHLNSELVKSIGQYIKSPMGAGDARSLSIDFQGVPGGSLNALQDLCPQNTSLQETYYLSSLKLHGSLSAYPGFVGMLSGLTELCLSSATISADLLFVISAMPFLLYLKLIADEIVGFVIKDGTYQSLRRLCFLVRNQNPVLPEVEEGALPELVSLQLLCKHLTGSSGIKIKRLTKLQEIELHPEISEPARQEWEEAARSHPNRPIILPFITVNDLVVNEPKKNPDASAEESGHEDVVIQGQLGDEAPRHSYVQHMPISTCNNSGLSNEMDDAAHHEPMESPAGTEEATLETATGEHLLIEEPLKHTPVHRHENSTVRPRTAGILGSTSDHSGLGQRGDLRNSKPQGKHVALQESTYENGIQGCSAEEAIRFFFC</sequence>
<dbReference type="Gene3D" id="1.10.10.10">
    <property type="entry name" value="Winged helix-like DNA-binding domain superfamily/Winged helix DNA-binding domain"/>
    <property type="match status" value="1"/>
</dbReference>
<evidence type="ECO:0000256" key="1">
    <source>
        <dbReference type="ARBA" id="ARBA00022737"/>
    </source>
</evidence>
<dbReference type="PANTHER" id="PTHR23155">
    <property type="entry name" value="DISEASE RESISTANCE PROTEIN RP"/>
    <property type="match status" value="1"/>
</dbReference>
<keyword evidence="1" id="KW-0677">Repeat</keyword>
<dbReference type="Gene3D" id="3.40.50.300">
    <property type="entry name" value="P-loop containing nucleotide triphosphate hydrolases"/>
    <property type="match status" value="1"/>
</dbReference>
<dbReference type="PANTHER" id="PTHR23155:SF983">
    <property type="entry name" value="NB-ARC DOMAIN CONTAINING PROTEIN, EXPRESSED"/>
    <property type="match status" value="1"/>
</dbReference>
<dbReference type="InterPro" id="IPR032675">
    <property type="entry name" value="LRR_dom_sf"/>
</dbReference>
<feature type="domain" description="Disease resistance protein winged helix" evidence="5">
    <location>
        <begin position="484"/>
        <end position="555"/>
    </location>
</feature>
<dbReference type="PRINTS" id="PR00364">
    <property type="entry name" value="DISEASERSIST"/>
</dbReference>
<feature type="domain" description="Disease resistance R13L4/SHOC-2-like LRR" evidence="6">
    <location>
        <begin position="602"/>
        <end position="978"/>
    </location>
</feature>
<dbReference type="InterPro" id="IPR002182">
    <property type="entry name" value="NB-ARC"/>
</dbReference>
<name>A0A2S3HD86_9POAL</name>
<dbReference type="Pfam" id="PF23559">
    <property type="entry name" value="WHD_DRP"/>
    <property type="match status" value="1"/>
</dbReference>
<gene>
    <name evidence="7" type="ORF">PAHAL_3G315700</name>
</gene>
<dbReference type="GO" id="GO:0098542">
    <property type="term" value="P:defense response to other organism"/>
    <property type="evidence" value="ECO:0007669"/>
    <property type="project" value="TreeGrafter"/>
</dbReference>
<evidence type="ECO:0000259" key="4">
    <source>
        <dbReference type="Pfam" id="PF00931"/>
    </source>
</evidence>